<keyword evidence="1" id="KW-1133">Transmembrane helix</keyword>
<reference evidence="3 4" key="1">
    <citation type="submission" date="2019-01" db="EMBL/GenBank/DDBJ databases">
        <title>Nocardioides guangzhouensis sp. nov., an actinobacterium isolated from soil.</title>
        <authorList>
            <person name="Fu Y."/>
            <person name="Cai Y."/>
            <person name="Lin Z."/>
            <person name="Chen P."/>
        </authorList>
    </citation>
    <scope>NUCLEOTIDE SEQUENCE [LARGE SCALE GENOMIC DNA]</scope>
    <source>
        <strain evidence="3 4">NBRC 105384</strain>
    </source>
</reference>
<evidence type="ECO:0000313" key="3">
    <source>
        <dbReference type="EMBL" id="RYU12346.1"/>
    </source>
</evidence>
<sequence>MNRSLGRSRDEGGVVAIVVAIAALVLLGVCALTVDIGHALVEKSGMQRRADFSALAGGAGENLPKVAAGSVCVQGPYSWTKPKVDDPAIVDAVAYLNRNLPTGPDVSPTQVTTAGELLNCRLGDGEAGYGVWNEPDSNGFRSFTANPNQLSVISQPRQVDFGFASVLGFDSVNVGGQATVEIKTPLMKTLPFYAFAPCDYGQQTFSQPAPGHAATNVNLADAGNSSTYTSFVTATSLETSPASDPPAIAHNPSPSTNVPLVINGTNLNTVTKIGFYQSGESTPPAPTYVDIGVTPAAWTVTGTTKINLASVPANVISTQGTWFVRVFGQKSANGAGASQKAWTPIVDNQDNLVALPLAVGNATLSCEEGPSEGNFGTLSLDRETSPNAGGEPGEIARNIALGLEHGLAPFPTARLAPPDYVCSDGVNDAHEWPYDGTNCVGTKPGLPSEAAEKGFVTGVSGEYAGLLTNVDDGTGCAEDGKPATTVLLGKEINNDVLSCFFTNDDVTVGDVSARTYSGDVVISQTIYKSSRFVLIPVLGRQPDCGSCENYQIVDFRPGFIGEQPDATTRLTNDVSPDNGLTLTSSNGNPSLQAVKVIFLNPKALPDPPLDPNGNYIPYVGAGKKSLLLVD</sequence>
<evidence type="ECO:0000256" key="1">
    <source>
        <dbReference type="SAM" id="Phobius"/>
    </source>
</evidence>
<dbReference type="Proteomes" id="UP000291189">
    <property type="component" value="Unassembled WGS sequence"/>
</dbReference>
<dbReference type="InterPro" id="IPR028087">
    <property type="entry name" value="Tad_N"/>
</dbReference>
<keyword evidence="1" id="KW-0812">Transmembrane</keyword>
<keyword evidence="1" id="KW-0472">Membrane</keyword>
<feature type="domain" description="Putative Flp pilus-assembly TadG-like N-terminal" evidence="2">
    <location>
        <begin position="13"/>
        <end position="59"/>
    </location>
</feature>
<dbReference type="EMBL" id="SDPU01000021">
    <property type="protein sequence ID" value="RYU12346.1"/>
    <property type="molecule type" value="Genomic_DNA"/>
</dbReference>
<comment type="caution">
    <text evidence="3">The sequence shown here is derived from an EMBL/GenBank/DDBJ whole genome shotgun (WGS) entry which is preliminary data.</text>
</comment>
<organism evidence="3 4">
    <name type="scientific">Nocardioides iriomotensis</name>
    <dbReference type="NCBI Taxonomy" id="715784"/>
    <lineage>
        <taxon>Bacteria</taxon>
        <taxon>Bacillati</taxon>
        <taxon>Actinomycetota</taxon>
        <taxon>Actinomycetes</taxon>
        <taxon>Propionibacteriales</taxon>
        <taxon>Nocardioidaceae</taxon>
        <taxon>Nocardioides</taxon>
    </lineage>
</organism>
<gene>
    <name evidence="3" type="ORF">ETU37_10055</name>
</gene>
<name>A0A4V1Z1W7_9ACTN</name>
<feature type="transmembrane region" description="Helical" evidence="1">
    <location>
        <begin position="12"/>
        <end position="34"/>
    </location>
</feature>
<protein>
    <recommendedName>
        <fullName evidence="2">Putative Flp pilus-assembly TadG-like N-terminal domain-containing protein</fullName>
    </recommendedName>
</protein>
<dbReference type="OrthoDB" id="3773481at2"/>
<evidence type="ECO:0000313" key="4">
    <source>
        <dbReference type="Proteomes" id="UP000291189"/>
    </source>
</evidence>
<keyword evidence="4" id="KW-1185">Reference proteome</keyword>
<evidence type="ECO:0000259" key="2">
    <source>
        <dbReference type="Pfam" id="PF13400"/>
    </source>
</evidence>
<accession>A0A4V1Z1W7</accession>
<dbReference type="Pfam" id="PF13400">
    <property type="entry name" value="Tad"/>
    <property type="match status" value="1"/>
</dbReference>
<proteinExistence type="predicted"/>
<dbReference type="AlphaFoldDB" id="A0A4V1Z1W7"/>